<proteinExistence type="predicted"/>
<reference evidence="2" key="1">
    <citation type="submission" date="2018-05" db="EMBL/GenBank/DDBJ databases">
        <authorList>
            <person name="Lanie J.A."/>
            <person name="Ng W.-L."/>
            <person name="Kazmierczak K.M."/>
            <person name="Andrzejewski T.M."/>
            <person name="Davidsen T.M."/>
            <person name="Wayne K.J."/>
            <person name="Tettelin H."/>
            <person name="Glass J.I."/>
            <person name="Rusch D."/>
            <person name="Podicherti R."/>
            <person name="Tsui H.-C.T."/>
            <person name="Winkler M.E."/>
        </authorList>
    </citation>
    <scope>NUCLEOTIDE SEQUENCE</scope>
</reference>
<organism evidence="2">
    <name type="scientific">marine metagenome</name>
    <dbReference type="NCBI Taxonomy" id="408172"/>
    <lineage>
        <taxon>unclassified sequences</taxon>
        <taxon>metagenomes</taxon>
        <taxon>ecological metagenomes</taxon>
    </lineage>
</organism>
<dbReference type="EMBL" id="UINC01141548">
    <property type="protein sequence ID" value="SVD29351.1"/>
    <property type="molecule type" value="Genomic_DNA"/>
</dbReference>
<name>A0A382U6F2_9ZZZZ</name>
<keyword evidence="1" id="KW-0812">Transmembrane</keyword>
<keyword evidence="1" id="KW-1133">Transmembrane helix</keyword>
<evidence type="ECO:0000313" key="2">
    <source>
        <dbReference type="EMBL" id="SVD29351.1"/>
    </source>
</evidence>
<accession>A0A382U6F2</accession>
<keyword evidence="1" id="KW-0472">Membrane</keyword>
<gene>
    <name evidence="2" type="ORF">METZ01_LOCUS382205</name>
</gene>
<evidence type="ECO:0000256" key="1">
    <source>
        <dbReference type="SAM" id="Phobius"/>
    </source>
</evidence>
<protein>
    <submittedName>
        <fullName evidence="2">Uncharacterized protein</fullName>
    </submittedName>
</protein>
<feature type="non-terminal residue" evidence="2">
    <location>
        <position position="33"/>
    </location>
</feature>
<sequence>MEFDANLMPPALGVLGLLIVVVIYQWIKKQPGG</sequence>
<dbReference type="AlphaFoldDB" id="A0A382U6F2"/>
<feature type="transmembrane region" description="Helical" evidence="1">
    <location>
        <begin position="6"/>
        <end position="27"/>
    </location>
</feature>